<reference evidence="1" key="1">
    <citation type="submission" date="2017-07" db="EMBL/GenBank/DDBJ databases">
        <title>Taro Niue Genome Assembly and Annotation.</title>
        <authorList>
            <person name="Atibalentja N."/>
            <person name="Keating K."/>
            <person name="Fields C.J."/>
        </authorList>
    </citation>
    <scope>NUCLEOTIDE SEQUENCE</scope>
    <source>
        <strain evidence="1">Niue_2</strain>
        <tissue evidence="1">Leaf</tissue>
    </source>
</reference>
<dbReference type="EMBL" id="NMUH01000522">
    <property type="protein sequence ID" value="MQL80725.1"/>
    <property type="molecule type" value="Genomic_DNA"/>
</dbReference>
<gene>
    <name evidence="1" type="ORF">Taro_013173</name>
</gene>
<dbReference type="AlphaFoldDB" id="A0A843UB51"/>
<feature type="non-terminal residue" evidence="1">
    <location>
        <position position="1"/>
    </location>
</feature>
<dbReference type="Proteomes" id="UP000652761">
    <property type="component" value="Unassembled WGS sequence"/>
</dbReference>
<evidence type="ECO:0000313" key="2">
    <source>
        <dbReference type="Proteomes" id="UP000652761"/>
    </source>
</evidence>
<keyword evidence="2" id="KW-1185">Reference proteome</keyword>
<organism evidence="1 2">
    <name type="scientific">Colocasia esculenta</name>
    <name type="common">Wild taro</name>
    <name type="synonym">Arum esculentum</name>
    <dbReference type="NCBI Taxonomy" id="4460"/>
    <lineage>
        <taxon>Eukaryota</taxon>
        <taxon>Viridiplantae</taxon>
        <taxon>Streptophyta</taxon>
        <taxon>Embryophyta</taxon>
        <taxon>Tracheophyta</taxon>
        <taxon>Spermatophyta</taxon>
        <taxon>Magnoliopsida</taxon>
        <taxon>Liliopsida</taxon>
        <taxon>Araceae</taxon>
        <taxon>Aroideae</taxon>
        <taxon>Colocasieae</taxon>
        <taxon>Colocasia</taxon>
    </lineage>
</organism>
<name>A0A843UB51_COLES</name>
<comment type="caution">
    <text evidence="1">The sequence shown here is derived from an EMBL/GenBank/DDBJ whole genome shotgun (WGS) entry which is preliminary data.</text>
</comment>
<proteinExistence type="predicted"/>
<evidence type="ECO:0000313" key="1">
    <source>
        <dbReference type="EMBL" id="MQL80725.1"/>
    </source>
</evidence>
<accession>A0A843UB51</accession>
<sequence length="107" mass="12010">MAHNTKATSNTKEIRSSSNDLIHRLNKLKNLYRTSCTDLTRRNKMNTPRIRTLCRHYRHCLQTGILGQSSSVDTIGHCVDTTGSFFHNMLLGQSSSVDTTGHCVDTT</sequence>
<protein>
    <submittedName>
        <fullName evidence="1">Uncharacterized protein</fullName>
    </submittedName>
</protein>